<dbReference type="PRINTS" id="PR00502">
    <property type="entry name" value="NUDIXFAMILY"/>
</dbReference>
<dbReference type="AlphaFoldDB" id="A0A4Q2J4E2"/>
<dbReference type="InterPro" id="IPR000086">
    <property type="entry name" value="NUDIX_hydrolase_dom"/>
</dbReference>
<dbReference type="InterPro" id="IPR051325">
    <property type="entry name" value="Nudix_hydrolase_domain"/>
</dbReference>
<dbReference type="GO" id="GO:0006167">
    <property type="term" value="P:AMP biosynthetic process"/>
    <property type="evidence" value="ECO:0007669"/>
    <property type="project" value="TreeGrafter"/>
</dbReference>
<keyword evidence="7" id="KW-1185">Reference proteome</keyword>
<dbReference type="InterPro" id="IPR020476">
    <property type="entry name" value="Nudix_hydrolase"/>
</dbReference>
<evidence type="ECO:0000313" key="7">
    <source>
        <dbReference type="Proteomes" id="UP000292881"/>
    </source>
</evidence>
<name>A0A4Q2J4E2_9MICO</name>
<proteinExistence type="inferred from homology"/>
<dbReference type="Proteomes" id="UP000292881">
    <property type="component" value="Unassembled WGS sequence"/>
</dbReference>
<dbReference type="EMBL" id="SDPL01000662">
    <property type="protein sequence ID" value="RXZ39974.1"/>
    <property type="molecule type" value="Genomic_DNA"/>
</dbReference>
<dbReference type="Gene3D" id="3.90.79.10">
    <property type="entry name" value="Nucleoside Triphosphate Pyrophosphohydrolase"/>
    <property type="match status" value="1"/>
</dbReference>
<feature type="compositionally biased region" description="Low complexity" evidence="4">
    <location>
        <begin position="27"/>
        <end position="45"/>
    </location>
</feature>
<comment type="caution">
    <text evidence="6">The sequence shown here is derived from an EMBL/GenBank/DDBJ whole genome shotgun (WGS) entry which is preliminary data.</text>
</comment>
<gene>
    <name evidence="6" type="ORF">ESO86_17505</name>
</gene>
<accession>A0A4Q2J4E2</accession>
<feature type="region of interest" description="Disordered" evidence="4">
    <location>
        <begin position="1"/>
        <end position="62"/>
    </location>
</feature>
<dbReference type="Pfam" id="PF00293">
    <property type="entry name" value="NUDIX"/>
    <property type="match status" value="1"/>
</dbReference>
<comment type="similarity">
    <text evidence="1 3">Belongs to the Nudix hydrolase family.</text>
</comment>
<keyword evidence="2 3" id="KW-0378">Hydrolase</keyword>
<organism evidence="6 7">
    <name type="scientific">Agromyces binzhouensis</name>
    <dbReference type="NCBI Taxonomy" id="1817495"/>
    <lineage>
        <taxon>Bacteria</taxon>
        <taxon>Bacillati</taxon>
        <taxon>Actinomycetota</taxon>
        <taxon>Actinomycetes</taxon>
        <taxon>Micrococcales</taxon>
        <taxon>Microbacteriaceae</taxon>
        <taxon>Agromyces</taxon>
    </lineage>
</organism>
<protein>
    <submittedName>
        <fullName evidence="6">NUDIX domain-containing protein</fullName>
    </submittedName>
</protein>
<dbReference type="PROSITE" id="PS51462">
    <property type="entry name" value="NUDIX"/>
    <property type="match status" value="1"/>
</dbReference>
<evidence type="ECO:0000256" key="1">
    <source>
        <dbReference type="ARBA" id="ARBA00005582"/>
    </source>
</evidence>
<sequence>MVAHTRPARQNEATDTRRCACRSKRCSGGPSSGSWRSAGSASRPACGCSHAHRSSDAPRRRLRGAHATVTTLRSAGVLLHRRTPGLEVFIAHMGGPFWAGRHERAWSMPKGLIDPGEDPRDAAFREFAEEVGVPAPDVDYVDLGTVRASAKKVLHVFAGEAPGFELDELRPGTFELEWPLRSGRTATFPEIDDARWVPVDEARALLVKGQVAALDRLEGAA</sequence>
<evidence type="ECO:0000313" key="6">
    <source>
        <dbReference type="EMBL" id="RXZ39974.1"/>
    </source>
</evidence>
<dbReference type="CDD" id="cd04662">
    <property type="entry name" value="NUDIX_Hydrolase"/>
    <property type="match status" value="1"/>
</dbReference>
<dbReference type="GO" id="GO:0006754">
    <property type="term" value="P:ATP biosynthetic process"/>
    <property type="evidence" value="ECO:0007669"/>
    <property type="project" value="TreeGrafter"/>
</dbReference>
<evidence type="ECO:0000256" key="4">
    <source>
        <dbReference type="SAM" id="MobiDB-lite"/>
    </source>
</evidence>
<evidence type="ECO:0000259" key="5">
    <source>
        <dbReference type="PROSITE" id="PS51462"/>
    </source>
</evidence>
<dbReference type="PANTHER" id="PTHR21340">
    <property type="entry name" value="DIADENOSINE 5,5-P1,P4-TETRAPHOSPHATE PYROPHOSPHOHYDROLASE MUTT"/>
    <property type="match status" value="1"/>
</dbReference>
<dbReference type="GO" id="GO:0004081">
    <property type="term" value="F:bis(5'-nucleosyl)-tetraphosphatase (asymmetrical) activity"/>
    <property type="evidence" value="ECO:0007669"/>
    <property type="project" value="TreeGrafter"/>
</dbReference>
<dbReference type="OrthoDB" id="954553at2"/>
<dbReference type="PROSITE" id="PS00893">
    <property type="entry name" value="NUDIX_BOX"/>
    <property type="match status" value="1"/>
</dbReference>
<dbReference type="SUPFAM" id="SSF55811">
    <property type="entry name" value="Nudix"/>
    <property type="match status" value="1"/>
</dbReference>
<dbReference type="InterPro" id="IPR020084">
    <property type="entry name" value="NUDIX_hydrolase_CS"/>
</dbReference>
<reference evidence="6 7" key="1">
    <citation type="submission" date="2019-01" db="EMBL/GenBank/DDBJ databases">
        <authorList>
            <person name="Li J."/>
        </authorList>
    </citation>
    <scope>NUCLEOTIDE SEQUENCE [LARGE SCALE GENOMIC DNA]</scope>
    <source>
        <strain evidence="6 7">CGMCC 4.7180</strain>
    </source>
</reference>
<dbReference type="PANTHER" id="PTHR21340:SF7">
    <property type="entry name" value="NUDIX HYDROLASE DOMAIN-CONTAINING PROTEIN"/>
    <property type="match status" value="1"/>
</dbReference>
<dbReference type="InterPro" id="IPR015797">
    <property type="entry name" value="NUDIX_hydrolase-like_dom_sf"/>
</dbReference>
<feature type="domain" description="Nudix hydrolase" evidence="5">
    <location>
        <begin position="58"/>
        <end position="219"/>
    </location>
</feature>
<evidence type="ECO:0000256" key="3">
    <source>
        <dbReference type="RuleBase" id="RU003476"/>
    </source>
</evidence>
<evidence type="ECO:0000256" key="2">
    <source>
        <dbReference type="ARBA" id="ARBA00022801"/>
    </source>
</evidence>